<evidence type="ECO:0000313" key="1">
    <source>
        <dbReference type="EMBL" id="PXW57291.1"/>
    </source>
</evidence>
<dbReference type="Proteomes" id="UP000248021">
    <property type="component" value="Unassembled WGS sequence"/>
</dbReference>
<protein>
    <submittedName>
        <fullName evidence="1">Uncharacterized protein</fullName>
    </submittedName>
</protein>
<accession>A0A2V3U466</accession>
<evidence type="ECO:0000313" key="2">
    <source>
        <dbReference type="Proteomes" id="UP000248021"/>
    </source>
</evidence>
<dbReference type="AlphaFoldDB" id="A0A2V3U466"/>
<dbReference type="EMBL" id="QJJK01000007">
    <property type="protein sequence ID" value="PXW57291.1"/>
    <property type="molecule type" value="Genomic_DNA"/>
</dbReference>
<comment type="caution">
    <text evidence="1">The sequence shown here is derived from an EMBL/GenBank/DDBJ whole genome shotgun (WGS) entry which is preliminary data.</text>
</comment>
<gene>
    <name evidence="1" type="ORF">C7450_107332</name>
</gene>
<organism evidence="1 2">
    <name type="scientific">Chelatococcus asaccharovorans</name>
    <dbReference type="NCBI Taxonomy" id="28210"/>
    <lineage>
        <taxon>Bacteria</taxon>
        <taxon>Pseudomonadati</taxon>
        <taxon>Pseudomonadota</taxon>
        <taxon>Alphaproteobacteria</taxon>
        <taxon>Hyphomicrobiales</taxon>
        <taxon>Chelatococcaceae</taxon>
        <taxon>Chelatococcus</taxon>
    </lineage>
</organism>
<keyword evidence="2" id="KW-1185">Reference proteome</keyword>
<reference evidence="1 2" key="1">
    <citation type="submission" date="2018-05" db="EMBL/GenBank/DDBJ databases">
        <title>Genomic Encyclopedia of Type Strains, Phase IV (KMG-IV): sequencing the most valuable type-strain genomes for metagenomic binning, comparative biology and taxonomic classification.</title>
        <authorList>
            <person name="Goeker M."/>
        </authorList>
    </citation>
    <scope>NUCLEOTIDE SEQUENCE [LARGE SCALE GENOMIC DNA]</scope>
    <source>
        <strain evidence="1 2">DSM 6462</strain>
    </source>
</reference>
<sequence>MTGRRGTSVNSWLCSTIANLPLDSCTVPVNFPRDGFAISRGSERQRFLGCQLLTRAGNLAFLKRGDQVAPIDDASVGLADSVAVVDQRLASARHRLAHLFAEP</sequence>
<proteinExistence type="predicted"/>
<name>A0A2V3U466_9HYPH</name>